<evidence type="ECO:0000313" key="1">
    <source>
        <dbReference type="EMBL" id="OAT18001.1"/>
    </source>
</evidence>
<dbReference type="Proteomes" id="UP000078504">
    <property type="component" value="Unassembled WGS sequence"/>
</dbReference>
<dbReference type="EMBL" id="LXEP01000033">
    <property type="protein sequence ID" value="OAT18001.1"/>
    <property type="molecule type" value="Genomic_DNA"/>
</dbReference>
<organism evidence="1 2">
    <name type="scientific">Buttiauxella gaviniae ATCC 51604</name>
    <dbReference type="NCBI Taxonomy" id="1354253"/>
    <lineage>
        <taxon>Bacteria</taxon>
        <taxon>Pseudomonadati</taxon>
        <taxon>Pseudomonadota</taxon>
        <taxon>Gammaproteobacteria</taxon>
        <taxon>Enterobacterales</taxon>
        <taxon>Enterobacteriaceae</taxon>
        <taxon>Buttiauxella</taxon>
    </lineage>
</organism>
<dbReference type="AlphaFoldDB" id="A0A1B7HQV2"/>
<evidence type="ECO:0000313" key="2">
    <source>
        <dbReference type="Proteomes" id="UP000078504"/>
    </source>
</evidence>
<dbReference type="RefSeq" id="WP_064518037.1">
    <property type="nucleotide sequence ID" value="NZ_LXEP01000033.1"/>
</dbReference>
<gene>
    <name evidence="1" type="ORF">M977_03789</name>
</gene>
<comment type="caution">
    <text evidence="1">The sequence shown here is derived from an EMBL/GenBank/DDBJ whole genome shotgun (WGS) entry which is preliminary data.</text>
</comment>
<proteinExistence type="predicted"/>
<reference evidence="1 2" key="1">
    <citation type="submission" date="2016-04" db="EMBL/GenBank/DDBJ databases">
        <title>ATOL: Assembling a taxonomically balanced genome-scale reconstruction of the evolutionary history of the Enterobacteriaceae.</title>
        <authorList>
            <person name="Plunkett G.III."/>
            <person name="Neeno-Eckwall E.C."/>
            <person name="Glasner J.D."/>
            <person name="Perna N.T."/>
        </authorList>
    </citation>
    <scope>NUCLEOTIDE SEQUENCE [LARGE SCALE GENOMIC DNA]</scope>
    <source>
        <strain evidence="1 2">ATCC 51604</strain>
    </source>
</reference>
<accession>A0A1B7HQV2</accession>
<dbReference type="PATRIC" id="fig|1354253.4.peg.3865"/>
<protein>
    <submittedName>
        <fullName evidence="1">Uncharacterized protein</fullName>
    </submittedName>
</protein>
<sequence length="273" mass="31527">MTNPAYEATNSDVEKLKPGKYAILYRDNWDGEGDVYHCLADLDMDGRWLSEETGKQLLEYVGDEILKAWPLDDGADIQTLIAALEQAKLRGDEWKEKCREAVEHGANRIAELEATSTMREPSALCVKPLCVKLPDEFARIAENLRTQDNRVTSDPMFCVFQKREIVTDEDYDYDRIVWIDEDGNEATTHQRRRLELLHENSREAPEKWRRIAVKEINDFVTCCFTEQGCKDYLACNGHNLRLPFIYVKSGFRNAEYQTMRNWLMAVGTVEGSE</sequence>
<name>A0A1B7HQV2_9ENTR</name>